<evidence type="ECO:0000313" key="2">
    <source>
        <dbReference type="EMBL" id="KAL2817481.1"/>
    </source>
</evidence>
<sequence length="361" mass="39467">MTVSHLVRRGVEAISTMNEGDIPEFKIEVGSPWLAGLLLATVIAFGYAIFSIEYTYGLLVPTLAAVEDSNPEFYVRVDSDPINKKSVDSTELEIEVETAPPRPITSKLRTTIRHLRARAGRWSRFRGFSMFLTILIGRSLLASLIPMSPSSLFGQFFIGMASDILLANLHVAWVHIAISEPSPKRFYKRIPAFGSLAKIVPAAAFENLLSNGAFYVSMLVIKQAHGLGELDSLRSGDNVSPQVFRNACNMVSISAFIGWLASIPARVIFVRVAASMLPDEDEAIIPFDRSYGGKVVPGIVGGGVLSISDAWKTFDRAGWKRYIKTIVKAIGLQFAVTTFFSLVLFAEILGGALVYKTGDKN</sequence>
<keyword evidence="3" id="KW-1185">Reference proteome</keyword>
<dbReference type="EMBL" id="JBFXLS010000091">
    <property type="protein sequence ID" value="KAL2817481.1"/>
    <property type="molecule type" value="Genomic_DNA"/>
</dbReference>
<comment type="caution">
    <text evidence="2">The sequence shown here is derived from an EMBL/GenBank/DDBJ whole genome shotgun (WGS) entry which is preliminary data.</text>
</comment>
<organism evidence="2 3">
    <name type="scientific">Aspergillus cavernicola</name>
    <dbReference type="NCBI Taxonomy" id="176166"/>
    <lineage>
        <taxon>Eukaryota</taxon>
        <taxon>Fungi</taxon>
        <taxon>Dikarya</taxon>
        <taxon>Ascomycota</taxon>
        <taxon>Pezizomycotina</taxon>
        <taxon>Eurotiomycetes</taxon>
        <taxon>Eurotiomycetidae</taxon>
        <taxon>Eurotiales</taxon>
        <taxon>Aspergillaceae</taxon>
        <taxon>Aspergillus</taxon>
        <taxon>Aspergillus subgen. Nidulantes</taxon>
    </lineage>
</organism>
<keyword evidence="1" id="KW-1133">Transmembrane helix</keyword>
<keyword evidence="1" id="KW-0472">Membrane</keyword>
<feature type="transmembrane region" description="Helical" evidence="1">
    <location>
        <begin position="125"/>
        <end position="145"/>
    </location>
</feature>
<feature type="transmembrane region" description="Helical" evidence="1">
    <location>
        <begin position="157"/>
        <end position="178"/>
    </location>
</feature>
<keyword evidence="1" id="KW-0812">Transmembrane</keyword>
<dbReference type="Proteomes" id="UP001610335">
    <property type="component" value="Unassembled WGS sequence"/>
</dbReference>
<accession>A0ABR4HPZ3</accession>
<reference evidence="2 3" key="1">
    <citation type="submission" date="2024-07" db="EMBL/GenBank/DDBJ databases">
        <title>Section-level genome sequencing and comparative genomics of Aspergillus sections Usti and Cavernicolus.</title>
        <authorList>
            <consortium name="Lawrence Berkeley National Laboratory"/>
            <person name="Nybo J.L."/>
            <person name="Vesth T.C."/>
            <person name="Theobald S."/>
            <person name="Frisvad J.C."/>
            <person name="Larsen T.O."/>
            <person name="Kjaerboelling I."/>
            <person name="Rothschild-Mancinelli K."/>
            <person name="Lyhne E.K."/>
            <person name="Kogle M.E."/>
            <person name="Barry K."/>
            <person name="Clum A."/>
            <person name="Na H."/>
            <person name="Ledsgaard L."/>
            <person name="Lin J."/>
            <person name="Lipzen A."/>
            <person name="Kuo A."/>
            <person name="Riley R."/>
            <person name="Mondo S."/>
            <person name="LaButti K."/>
            <person name="Haridas S."/>
            <person name="Pangalinan J."/>
            <person name="Salamov A.A."/>
            <person name="Simmons B.A."/>
            <person name="Magnuson J.K."/>
            <person name="Chen J."/>
            <person name="Drula E."/>
            <person name="Henrissat B."/>
            <person name="Wiebenga A."/>
            <person name="Lubbers R.J."/>
            <person name="Gomes A.C."/>
            <person name="Makela M.R."/>
            <person name="Stajich J."/>
            <person name="Grigoriev I.V."/>
            <person name="Mortensen U.H."/>
            <person name="De vries R.P."/>
            <person name="Baker S.E."/>
            <person name="Andersen M.R."/>
        </authorList>
    </citation>
    <scope>NUCLEOTIDE SEQUENCE [LARGE SCALE GENOMIC DNA]</scope>
    <source>
        <strain evidence="2 3">CBS 600.67</strain>
    </source>
</reference>
<feature type="transmembrane region" description="Helical" evidence="1">
    <location>
        <begin position="330"/>
        <end position="355"/>
    </location>
</feature>
<feature type="transmembrane region" description="Helical" evidence="1">
    <location>
        <begin position="33"/>
        <end position="50"/>
    </location>
</feature>
<name>A0ABR4HPZ3_9EURO</name>
<gene>
    <name evidence="2" type="ORF">BDW59DRAFT_132041</name>
</gene>
<evidence type="ECO:0000256" key="1">
    <source>
        <dbReference type="SAM" id="Phobius"/>
    </source>
</evidence>
<evidence type="ECO:0000313" key="3">
    <source>
        <dbReference type="Proteomes" id="UP001610335"/>
    </source>
</evidence>
<protein>
    <recommendedName>
        <fullName evidence="4">OPT oligopeptide transporter protein-domain-containing protein</fullName>
    </recommendedName>
</protein>
<evidence type="ECO:0008006" key="4">
    <source>
        <dbReference type="Google" id="ProtNLM"/>
    </source>
</evidence>
<proteinExistence type="predicted"/>